<dbReference type="AlphaFoldDB" id="A0A098YDQ9"/>
<organism evidence="2 3">
    <name type="scientific">Modestobacter caceresii</name>
    <dbReference type="NCBI Taxonomy" id="1522368"/>
    <lineage>
        <taxon>Bacteria</taxon>
        <taxon>Bacillati</taxon>
        <taxon>Actinomycetota</taxon>
        <taxon>Actinomycetes</taxon>
        <taxon>Geodermatophilales</taxon>
        <taxon>Geodermatophilaceae</taxon>
        <taxon>Modestobacter</taxon>
    </lineage>
</organism>
<protein>
    <recommendedName>
        <fullName evidence="4">Integral membrane protein</fullName>
    </recommendedName>
</protein>
<keyword evidence="1" id="KW-1133">Transmembrane helix</keyword>
<evidence type="ECO:0008006" key="4">
    <source>
        <dbReference type="Google" id="ProtNLM"/>
    </source>
</evidence>
<dbReference type="EMBL" id="JPMX01000016">
    <property type="protein sequence ID" value="KGH47846.1"/>
    <property type="molecule type" value="Genomic_DNA"/>
</dbReference>
<feature type="transmembrane region" description="Helical" evidence="1">
    <location>
        <begin position="6"/>
        <end position="26"/>
    </location>
</feature>
<keyword evidence="1" id="KW-0472">Membrane</keyword>
<dbReference type="RefSeq" id="WP_036334143.1">
    <property type="nucleotide sequence ID" value="NZ_JPMX01000016.1"/>
</dbReference>
<dbReference type="STRING" id="1522368.IN07_05415"/>
<evidence type="ECO:0000313" key="2">
    <source>
        <dbReference type="EMBL" id="KGH47846.1"/>
    </source>
</evidence>
<feature type="transmembrane region" description="Helical" evidence="1">
    <location>
        <begin position="33"/>
        <end position="56"/>
    </location>
</feature>
<gene>
    <name evidence="2" type="ORF">IN07_05415</name>
</gene>
<evidence type="ECO:0000256" key="1">
    <source>
        <dbReference type="SAM" id="Phobius"/>
    </source>
</evidence>
<accession>A0A098YDQ9</accession>
<proteinExistence type="predicted"/>
<keyword evidence="1" id="KW-0812">Transmembrane</keyword>
<evidence type="ECO:0000313" key="3">
    <source>
        <dbReference type="Proteomes" id="UP000029713"/>
    </source>
</evidence>
<comment type="caution">
    <text evidence="2">The sequence shown here is derived from an EMBL/GenBank/DDBJ whole genome shotgun (WGS) entry which is preliminary data.</text>
</comment>
<dbReference type="OrthoDB" id="5197832at2"/>
<sequence length="121" mass="12559">MSTPLVVAATVVAVVLAALGGLSTALRRRIGTAHLAGTALLELLLLVQLGVAVAALARGDRPEDLPTFLAYLISVVLLPVAGVLWARSEPTRWAGTVLGVATLAVAVMLWRLLDLWEVTGG</sequence>
<feature type="transmembrane region" description="Helical" evidence="1">
    <location>
        <begin position="68"/>
        <end position="86"/>
    </location>
</feature>
<reference evidence="2 3" key="1">
    <citation type="submission" date="2014-07" db="EMBL/GenBank/DDBJ databases">
        <title>Biosystematic studies on Modestobacter strains isolated from extreme hyper-arid desert soil and from historic building.</title>
        <authorList>
            <person name="Bukarasam K."/>
            <person name="Bull A."/>
            <person name="Girard G."/>
            <person name="van Wezel G."/>
            <person name="Goodfellow M."/>
        </authorList>
    </citation>
    <scope>NUCLEOTIDE SEQUENCE [LARGE SCALE GENOMIC DNA]</scope>
    <source>
        <strain evidence="2 3">KNN45-2b</strain>
    </source>
</reference>
<name>A0A098YDQ9_9ACTN</name>
<keyword evidence="3" id="KW-1185">Reference proteome</keyword>
<dbReference type="Proteomes" id="UP000029713">
    <property type="component" value="Unassembled WGS sequence"/>
</dbReference>
<feature type="transmembrane region" description="Helical" evidence="1">
    <location>
        <begin position="93"/>
        <end position="113"/>
    </location>
</feature>